<keyword evidence="3" id="KW-0489">Methyltransferase</keyword>
<dbReference type="GO" id="GO:0008168">
    <property type="term" value="F:methyltransferase activity"/>
    <property type="evidence" value="ECO:0007669"/>
    <property type="project" value="UniProtKB-KW"/>
</dbReference>
<evidence type="ECO:0000259" key="2">
    <source>
        <dbReference type="Pfam" id="PF08242"/>
    </source>
</evidence>
<dbReference type="InterPro" id="IPR013217">
    <property type="entry name" value="Methyltransf_12"/>
</dbReference>
<feature type="coiled-coil region" evidence="1">
    <location>
        <begin position="395"/>
        <end position="450"/>
    </location>
</feature>
<evidence type="ECO:0000313" key="3">
    <source>
        <dbReference type="EMBL" id="MEK0184156.1"/>
    </source>
</evidence>
<evidence type="ECO:0000313" key="4">
    <source>
        <dbReference type="Proteomes" id="UP001384579"/>
    </source>
</evidence>
<dbReference type="EMBL" id="JBBLXS010000036">
    <property type="protein sequence ID" value="MEK0184156.1"/>
    <property type="molecule type" value="Genomic_DNA"/>
</dbReference>
<dbReference type="InterPro" id="IPR029063">
    <property type="entry name" value="SAM-dependent_MTases_sf"/>
</dbReference>
<protein>
    <submittedName>
        <fullName evidence="3">Methyltransferase</fullName>
    </submittedName>
</protein>
<comment type="caution">
    <text evidence="3">The sequence shown here is derived from an EMBL/GenBank/DDBJ whole genome shotgun (WGS) entry which is preliminary data.</text>
</comment>
<feature type="domain" description="Methyltransferase type 12" evidence="2">
    <location>
        <begin position="86"/>
        <end position="179"/>
    </location>
</feature>
<dbReference type="CDD" id="cd02440">
    <property type="entry name" value="AdoMet_MTases"/>
    <property type="match status" value="1"/>
</dbReference>
<gene>
    <name evidence="3" type="ORF">WMG39_04750</name>
</gene>
<organism evidence="3 4">
    <name type="scientific">Microcoleus anatoxicus PTRS2</name>
    <dbReference type="NCBI Taxonomy" id="2705321"/>
    <lineage>
        <taxon>Bacteria</taxon>
        <taxon>Bacillati</taxon>
        <taxon>Cyanobacteriota</taxon>
        <taxon>Cyanophyceae</taxon>
        <taxon>Oscillatoriophycideae</taxon>
        <taxon>Oscillatoriales</taxon>
        <taxon>Microcoleaceae</taxon>
        <taxon>Microcoleus</taxon>
        <taxon>Microcoleus anatoxicus</taxon>
    </lineage>
</organism>
<dbReference type="RefSeq" id="WP_340521392.1">
    <property type="nucleotide sequence ID" value="NZ_JBBLXS010000036.1"/>
</dbReference>
<dbReference type="Pfam" id="PF08242">
    <property type="entry name" value="Methyltransf_12"/>
    <property type="match status" value="1"/>
</dbReference>
<accession>A0ABU8YIL5</accession>
<dbReference type="Gene3D" id="3.40.50.150">
    <property type="entry name" value="Vaccinia Virus protein VP39"/>
    <property type="match status" value="1"/>
</dbReference>
<name>A0ABU8YIL5_9CYAN</name>
<sequence length="513" mass="58755">MSNINLDMVENSVIKALIGEQAKFPEHFKQNICEDDEMYLFALRNVKNDSDRALVRYYSLGRRIMDTVKQVVDWHFGDFKNVPSFLDFACGYGRFTRFLIQEMPPERVWVSDISTQAVKFQTEYFGVNGIVSTGNPENYLTDQKFDCIVANSFFSHMPERTFGGWLENLYNLLNPHGILMFSVHDECLRAPGTEMPATGLLFSPNSEIKSLNQQEYGTTYVTEKFVREIVHRVSGGQAFVHRIEKGLCRFQDLYIVTNHLVKDFYNWQFNHHPEGYVDVATFTKKGSLYLEGWAVDVNQDGIIDEVQVLVNGKLVQKTEPFYDRLDLEQHFQKDAILQSGWNCYLGKDTISAQDVLTVKLINNCGGKLIIENCTVQSLVSQKLSQSLLSSTNYKINLVEGQLAAAKIELEQIKNELTSTKSLGQETQAKLQETEAKLQETEAKLVEVQRIFELTEVHLVSVKGQLEETEKSLNYVKAEVERSHNRILAMESSKFWRLRSAWFQVRRALGLAGE</sequence>
<evidence type="ECO:0000256" key="1">
    <source>
        <dbReference type="SAM" id="Coils"/>
    </source>
</evidence>
<keyword evidence="3" id="KW-0808">Transferase</keyword>
<proteinExistence type="predicted"/>
<keyword evidence="1" id="KW-0175">Coiled coil</keyword>
<dbReference type="PANTHER" id="PTHR43861">
    <property type="entry name" value="TRANS-ACONITATE 2-METHYLTRANSFERASE-RELATED"/>
    <property type="match status" value="1"/>
</dbReference>
<dbReference type="SUPFAM" id="SSF57997">
    <property type="entry name" value="Tropomyosin"/>
    <property type="match status" value="1"/>
</dbReference>
<dbReference type="SUPFAM" id="SSF53335">
    <property type="entry name" value="S-adenosyl-L-methionine-dependent methyltransferases"/>
    <property type="match status" value="1"/>
</dbReference>
<dbReference type="GO" id="GO:0032259">
    <property type="term" value="P:methylation"/>
    <property type="evidence" value="ECO:0007669"/>
    <property type="project" value="UniProtKB-KW"/>
</dbReference>
<reference evidence="3 4" key="1">
    <citation type="journal article" date="2020" name="Harmful Algae">
        <title>Molecular and morphological characterization of a novel dihydroanatoxin-a producing Microcoleus species (cyanobacteria) from the Russian River, California, USA.</title>
        <authorList>
            <person name="Conklin K.Y."/>
            <person name="Stancheva R."/>
            <person name="Otten T.G."/>
            <person name="Fadness R."/>
            <person name="Boyer G.L."/>
            <person name="Read B."/>
            <person name="Zhang X."/>
            <person name="Sheath R.G."/>
        </authorList>
    </citation>
    <scope>NUCLEOTIDE SEQUENCE [LARGE SCALE GENOMIC DNA]</scope>
    <source>
        <strain evidence="3 4">PTRS2</strain>
    </source>
</reference>
<dbReference type="Proteomes" id="UP001384579">
    <property type="component" value="Unassembled WGS sequence"/>
</dbReference>
<keyword evidence="4" id="KW-1185">Reference proteome</keyword>